<evidence type="ECO:0000256" key="6">
    <source>
        <dbReference type="ARBA" id="ARBA00036823"/>
    </source>
</evidence>
<evidence type="ECO:0000313" key="12">
    <source>
        <dbReference type="EMBL" id="MCG7978066.1"/>
    </source>
</evidence>
<name>A0A9E4NIS7_9GAMM</name>
<reference evidence="12" key="1">
    <citation type="journal article" date="2021" name="Proc. Natl. Acad. Sci. U.S.A.">
        <title>Global biogeography of chemosynthetic symbionts reveals both localized and globally distributed symbiont groups. .</title>
        <authorList>
            <person name="Osvatic J.T."/>
            <person name="Wilkins L.G.E."/>
            <person name="Leibrecht L."/>
            <person name="Leray M."/>
            <person name="Zauner S."/>
            <person name="Polzin J."/>
            <person name="Camacho Y."/>
            <person name="Gros O."/>
            <person name="van Gils J.A."/>
            <person name="Eisen J.A."/>
            <person name="Petersen J.M."/>
            <person name="Yuen B."/>
        </authorList>
    </citation>
    <scope>NUCLEOTIDE SEQUENCE</scope>
    <source>
        <strain evidence="12">MAGclacostrist055</strain>
    </source>
</reference>
<dbReference type="Gene3D" id="3.30.429.10">
    <property type="entry name" value="Macrophage Migration Inhibitory Factor"/>
    <property type="match status" value="1"/>
</dbReference>
<evidence type="ECO:0000256" key="10">
    <source>
        <dbReference type="ARBA" id="ARBA00041912"/>
    </source>
</evidence>
<evidence type="ECO:0000256" key="9">
    <source>
        <dbReference type="ARBA" id="ARBA00041631"/>
    </source>
</evidence>
<keyword evidence="3" id="KW-0964">Secreted</keyword>
<dbReference type="GO" id="GO:0050178">
    <property type="term" value="F:phenylpyruvate tautomerase activity"/>
    <property type="evidence" value="ECO:0007669"/>
    <property type="project" value="UniProtKB-EC"/>
</dbReference>
<protein>
    <recommendedName>
        <fullName evidence="11">L-dopachrome isomerase</fullName>
        <ecNumber evidence="8">5.3.2.1</ecNumber>
        <ecNumber evidence="7">5.3.3.12</ecNumber>
    </recommendedName>
    <alternativeName>
        <fullName evidence="9">L-dopachrome tautomerase</fullName>
    </alternativeName>
    <alternativeName>
        <fullName evidence="10">Phenylpyruvate tautomerase</fullName>
    </alternativeName>
</protein>
<sequence length="114" mass="13026">MPLLKITTNQPLYQDRLDQLLKHASESVAAVLAKPERYVMVSIEHNPQMLFAGSRDALAYLELKSIGLPDDQTRQISNALCQLMERQLAISPDRVYIEFSAAERHHWGWNSSTF</sequence>
<comment type="catalytic activity">
    <reaction evidence="6">
        <text>L-dopachrome = 5,6-dihydroxyindole-2-carboxylate</text>
        <dbReference type="Rhea" id="RHEA:13041"/>
        <dbReference type="ChEBI" id="CHEBI:16875"/>
        <dbReference type="ChEBI" id="CHEBI:57509"/>
        <dbReference type="EC" id="5.3.3.12"/>
    </reaction>
</comment>
<evidence type="ECO:0000256" key="11">
    <source>
        <dbReference type="ARBA" id="ARBA00042730"/>
    </source>
</evidence>
<evidence type="ECO:0000256" key="5">
    <source>
        <dbReference type="ARBA" id="ARBA00036735"/>
    </source>
</evidence>
<gene>
    <name evidence="12" type="ORF">JAY77_07960</name>
</gene>
<dbReference type="SUPFAM" id="SSF55331">
    <property type="entry name" value="Tautomerase/MIF"/>
    <property type="match status" value="1"/>
</dbReference>
<dbReference type="Pfam" id="PF01187">
    <property type="entry name" value="MIF"/>
    <property type="match status" value="1"/>
</dbReference>
<keyword evidence="2" id="KW-0202">Cytokine</keyword>
<evidence type="ECO:0000256" key="4">
    <source>
        <dbReference type="ARBA" id="ARBA00023235"/>
    </source>
</evidence>
<evidence type="ECO:0000256" key="2">
    <source>
        <dbReference type="ARBA" id="ARBA00022514"/>
    </source>
</evidence>
<dbReference type="InterPro" id="IPR001398">
    <property type="entry name" value="Macrophage_inhib_fac"/>
</dbReference>
<dbReference type="EC" id="5.3.3.12" evidence="7"/>
<dbReference type="EC" id="5.3.2.1" evidence="8"/>
<comment type="subcellular location">
    <subcellularLocation>
        <location evidence="1">Secreted</location>
    </subcellularLocation>
</comment>
<keyword evidence="4" id="KW-0413">Isomerase</keyword>
<evidence type="ECO:0000256" key="3">
    <source>
        <dbReference type="ARBA" id="ARBA00022525"/>
    </source>
</evidence>
<evidence type="ECO:0000256" key="1">
    <source>
        <dbReference type="ARBA" id="ARBA00004613"/>
    </source>
</evidence>
<evidence type="ECO:0000256" key="7">
    <source>
        <dbReference type="ARBA" id="ARBA00038932"/>
    </source>
</evidence>
<dbReference type="AlphaFoldDB" id="A0A9E4NIS7"/>
<dbReference type="InterPro" id="IPR014347">
    <property type="entry name" value="Tautomerase/MIF_sf"/>
</dbReference>
<dbReference type="GO" id="GO:0005125">
    <property type="term" value="F:cytokine activity"/>
    <property type="evidence" value="ECO:0007669"/>
    <property type="project" value="UniProtKB-KW"/>
</dbReference>
<dbReference type="PANTHER" id="PTHR11954:SF6">
    <property type="entry name" value="MACROPHAGE MIGRATION INHIBITORY FACTOR"/>
    <property type="match status" value="1"/>
</dbReference>
<proteinExistence type="predicted"/>
<organism evidence="12 13">
    <name type="scientific">Candidatus Thiodiazotropha taylori</name>
    <dbReference type="NCBI Taxonomy" id="2792791"/>
    <lineage>
        <taxon>Bacteria</taxon>
        <taxon>Pseudomonadati</taxon>
        <taxon>Pseudomonadota</taxon>
        <taxon>Gammaproteobacteria</taxon>
        <taxon>Chromatiales</taxon>
        <taxon>Sedimenticolaceae</taxon>
        <taxon>Candidatus Thiodiazotropha</taxon>
    </lineage>
</organism>
<evidence type="ECO:0000313" key="13">
    <source>
        <dbReference type="Proteomes" id="UP000886674"/>
    </source>
</evidence>
<dbReference type="PANTHER" id="PTHR11954">
    <property type="entry name" value="D-DOPACHROME DECARBOXYLASE"/>
    <property type="match status" value="1"/>
</dbReference>
<accession>A0A9E4NIS7</accession>
<dbReference type="EMBL" id="JAEPCR010000031">
    <property type="protein sequence ID" value="MCG7978066.1"/>
    <property type="molecule type" value="Genomic_DNA"/>
</dbReference>
<dbReference type="GO" id="GO:0004167">
    <property type="term" value="F:dopachrome isomerase activity"/>
    <property type="evidence" value="ECO:0007669"/>
    <property type="project" value="UniProtKB-EC"/>
</dbReference>
<comment type="catalytic activity">
    <reaction evidence="5">
        <text>3-phenylpyruvate = enol-phenylpyruvate</text>
        <dbReference type="Rhea" id="RHEA:17097"/>
        <dbReference type="ChEBI" id="CHEBI:16815"/>
        <dbReference type="ChEBI" id="CHEBI:18005"/>
        <dbReference type="EC" id="5.3.2.1"/>
    </reaction>
</comment>
<dbReference type="Proteomes" id="UP000886674">
    <property type="component" value="Unassembled WGS sequence"/>
</dbReference>
<comment type="caution">
    <text evidence="12">The sequence shown here is derived from an EMBL/GenBank/DDBJ whole genome shotgun (WGS) entry which is preliminary data.</text>
</comment>
<evidence type="ECO:0000256" key="8">
    <source>
        <dbReference type="ARBA" id="ARBA00039086"/>
    </source>
</evidence>
<dbReference type="GO" id="GO:0005615">
    <property type="term" value="C:extracellular space"/>
    <property type="evidence" value="ECO:0007669"/>
    <property type="project" value="UniProtKB-KW"/>
</dbReference>